<evidence type="ECO:0000256" key="3">
    <source>
        <dbReference type="ARBA" id="ARBA00022737"/>
    </source>
</evidence>
<organism evidence="6 7">
    <name type="scientific">Belliella calami</name>
    <dbReference type="NCBI Taxonomy" id="2923436"/>
    <lineage>
        <taxon>Bacteria</taxon>
        <taxon>Pseudomonadati</taxon>
        <taxon>Bacteroidota</taxon>
        <taxon>Cytophagia</taxon>
        <taxon>Cytophagales</taxon>
        <taxon>Cyclobacteriaceae</taxon>
        <taxon>Belliella</taxon>
    </lineage>
</organism>
<sequence length="194" mass="20594">MYIYGASGHAKALIDLIEDSSLIKGVFDDDPNKLKVLEFRVFHSAMQNLPNDFPYVLGIGSNAIRKQIVTGKLMRMNFQTLHHGSAILSKSVKIGDGSVFMENTIVKVDTTIGNHVIINTASTVDHDCKIDDYAHIGPGATLCGGVSIGEGSMIGAKSVILPGVSIGRWCVVGAGSVVHKSIGDGLTWIGTSLK</sequence>
<dbReference type="CDD" id="cd03360">
    <property type="entry name" value="LbH_AT_putative"/>
    <property type="match status" value="1"/>
</dbReference>
<proteinExistence type="inferred from homology"/>
<dbReference type="InterPro" id="IPR020019">
    <property type="entry name" value="AcTrfase_PglD-like"/>
</dbReference>
<dbReference type="Gene3D" id="2.160.10.10">
    <property type="entry name" value="Hexapeptide repeat proteins"/>
    <property type="match status" value="1"/>
</dbReference>
<keyword evidence="3" id="KW-0677">Repeat</keyword>
<dbReference type="EMBL" id="JAKZGS010000007">
    <property type="protein sequence ID" value="MCH7398328.1"/>
    <property type="molecule type" value="Genomic_DNA"/>
</dbReference>
<dbReference type="Proteomes" id="UP001165488">
    <property type="component" value="Unassembled WGS sequence"/>
</dbReference>
<accession>A0ABS9UNY5</accession>
<dbReference type="Pfam" id="PF17836">
    <property type="entry name" value="PglD_N"/>
    <property type="match status" value="1"/>
</dbReference>
<protein>
    <submittedName>
        <fullName evidence="6">Acetyltransferase</fullName>
    </submittedName>
</protein>
<evidence type="ECO:0000256" key="4">
    <source>
        <dbReference type="ARBA" id="ARBA00023315"/>
    </source>
</evidence>
<evidence type="ECO:0000313" key="6">
    <source>
        <dbReference type="EMBL" id="MCH7398328.1"/>
    </source>
</evidence>
<feature type="domain" description="PglD N-terminal" evidence="5">
    <location>
        <begin position="2"/>
        <end position="69"/>
    </location>
</feature>
<reference evidence="6" key="1">
    <citation type="submission" date="2022-03" db="EMBL/GenBank/DDBJ databases">
        <title>De novo assembled genomes of Belliella spp. (Cyclobacteriaceae) strains.</title>
        <authorList>
            <person name="Szabo A."/>
            <person name="Korponai K."/>
            <person name="Felfoldi T."/>
        </authorList>
    </citation>
    <scope>NUCLEOTIDE SEQUENCE</scope>
    <source>
        <strain evidence="6">DSM 107340</strain>
    </source>
</reference>
<gene>
    <name evidence="6" type="ORF">MM236_10025</name>
</gene>
<evidence type="ECO:0000259" key="5">
    <source>
        <dbReference type="Pfam" id="PF17836"/>
    </source>
</evidence>
<evidence type="ECO:0000256" key="2">
    <source>
        <dbReference type="ARBA" id="ARBA00022679"/>
    </source>
</evidence>
<dbReference type="InterPro" id="IPR018357">
    <property type="entry name" value="Hexapep_transf_CS"/>
</dbReference>
<dbReference type="Gene3D" id="3.40.50.20">
    <property type="match status" value="1"/>
</dbReference>
<dbReference type="RefSeq" id="WP_241274842.1">
    <property type="nucleotide sequence ID" value="NZ_JAKZGS010000007.1"/>
</dbReference>
<keyword evidence="7" id="KW-1185">Reference proteome</keyword>
<comment type="similarity">
    <text evidence="1">Belongs to the transferase hexapeptide repeat family.</text>
</comment>
<dbReference type="PROSITE" id="PS00101">
    <property type="entry name" value="HEXAPEP_TRANSFERASES"/>
    <property type="match status" value="1"/>
</dbReference>
<evidence type="ECO:0000313" key="7">
    <source>
        <dbReference type="Proteomes" id="UP001165488"/>
    </source>
</evidence>
<comment type="caution">
    <text evidence="6">The sequence shown here is derived from an EMBL/GenBank/DDBJ whole genome shotgun (WGS) entry which is preliminary data.</text>
</comment>
<dbReference type="InterPro" id="IPR011004">
    <property type="entry name" value="Trimer_LpxA-like_sf"/>
</dbReference>
<keyword evidence="2" id="KW-0808">Transferase</keyword>
<dbReference type="NCBIfam" id="TIGR03570">
    <property type="entry name" value="NeuD_NnaD"/>
    <property type="match status" value="1"/>
</dbReference>
<dbReference type="PANTHER" id="PTHR43300:SF7">
    <property type="entry name" value="UDP-N-ACETYLBACILLOSAMINE N-ACETYLTRANSFERASE"/>
    <property type="match status" value="1"/>
</dbReference>
<evidence type="ECO:0000256" key="1">
    <source>
        <dbReference type="ARBA" id="ARBA00007274"/>
    </source>
</evidence>
<dbReference type="Pfam" id="PF00132">
    <property type="entry name" value="Hexapep"/>
    <property type="match status" value="2"/>
</dbReference>
<name>A0ABS9UNY5_9BACT</name>
<dbReference type="SUPFAM" id="SSF51161">
    <property type="entry name" value="Trimeric LpxA-like enzymes"/>
    <property type="match status" value="1"/>
</dbReference>
<dbReference type="InterPro" id="IPR001451">
    <property type="entry name" value="Hexapep"/>
</dbReference>
<dbReference type="PANTHER" id="PTHR43300">
    <property type="entry name" value="ACETYLTRANSFERASE"/>
    <property type="match status" value="1"/>
</dbReference>
<keyword evidence="4" id="KW-0012">Acyltransferase</keyword>
<dbReference type="InterPro" id="IPR041561">
    <property type="entry name" value="PglD_N"/>
</dbReference>
<dbReference type="InterPro" id="IPR050179">
    <property type="entry name" value="Trans_hexapeptide_repeat"/>
</dbReference>